<gene>
    <name evidence="2" type="ORF">RchiOBHm_Chr3g0452821</name>
</gene>
<feature type="transmembrane region" description="Helical" evidence="1">
    <location>
        <begin position="31"/>
        <end position="50"/>
    </location>
</feature>
<dbReference type="Proteomes" id="UP000238479">
    <property type="component" value="Chromosome 3"/>
</dbReference>
<evidence type="ECO:0000313" key="2">
    <source>
        <dbReference type="EMBL" id="PRQ41995.1"/>
    </source>
</evidence>
<keyword evidence="3" id="KW-1185">Reference proteome</keyword>
<reference evidence="2 3" key="1">
    <citation type="journal article" date="2018" name="Nat. Genet.">
        <title>The Rosa genome provides new insights in the design of modern roses.</title>
        <authorList>
            <person name="Bendahmane M."/>
        </authorList>
    </citation>
    <scope>NUCLEOTIDE SEQUENCE [LARGE SCALE GENOMIC DNA]</scope>
    <source>
        <strain evidence="3">cv. Old Blush</strain>
    </source>
</reference>
<evidence type="ECO:0000313" key="3">
    <source>
        <dbReference type="Proteomes" id="UP000238479"/>
    </source>
</evidence>
<keyword evidence="1" id="KW-1133">Transmembrane helix</keyword>
<protein>
    <submittedName>
        <fullName evidence="2">Uncharacterized protein</fullName>
    </submittedName>
</protein>
<comment type="caution">
    <text evidence="2">The sequence shown here is derived from an EMBL/GenBank/DDBJ whole genome shotgun (WGS) entry which is preliminary data.</text>
</comment>
<dbReference type="EMBL" id="PDCK01000041">
    <property type="protein sequence ID" value="PRQ41995.1"/>
    <property type="molecule type" value="Genomic_DNA"/>
</dbReference>
<sequence length="73" mass="8635">MYFPEVHKEGRPLYLILHLQSLKLLILHPHHLSMCILAPLLIYHHLGIFIKGEGIRRKLLHLLLLIHMVHPRV</sequence>
<dbReference type="AlphaFoldDB" id="A0A2P6R6D5"/>
<keyword evidence="1" id="KW-0472">Membrane</keyword>
<dbReference type="Gramene" id="PRQ41995">
    <property type="protein sequence ID" value="PRQ41995"/>
    <property type="gene ID" value="RchiOBHm_Chr3g0452821"/>
</dbReference>
<proteinExistence type="predicted"/>
<evidence type="ECO:0000256" key="1">
    <source>
        <dbReference type="SAM" id="Phobius"/>
    </source>
</evidence>
<keyword evidence="1" id="KW-0812">Transmembrane</keyword>
<name>A0A2P6R6D5_ROSCH</name>
<accession>A0A2P6R6D5</accession>
<organism evidence="2 3">
    <name type="scientific">Rosa chinensis</name>
    <name type="common">China rose</name>
    <dbReference type="NCBI Taxonomy" id="74649"/>
    <lineage>
        <taxon>Eukaryota</taxon>
        <taxon>Viridiplantae</taxon>
        <taxon>Streptophyta</taxon>
        <taxon>Embryophyta</taxon>
        <taxon>Tracheophyta</taxon>
        <taxon>Spermatophyta</taxon>
        <taxon>Magnoliopsida</taxon>
        <taxon>eudicotyledons</taxon>
        <taxon>Gunneridae</taxon>
        <taxon>Pentapetalae</taxon>
        <taxon>rosids</taxon>
        <taxon>fabids</taxon>
        <taxon>Rosales</taxon>
        <taxon>Rosaceae</taxon>
        <taxon>Rosoideae</taxon>
        <taxon>Rosoideae incertae sedis</taxon>
        <taxon>Rosa</taxon>
    </lineage>
</organism>